<evidence type="ECO:0000256" key="1">
    <source>
        <dbReference type="SAM" id="SignalP"/>
    </source>
</evidence>
<evidence type="ECO:0008006" key="4">
    <source>
        <dbReference type="Google" id="ProtNLM"/>
    </source>
</evidence>
<evidence type="ECO:0000313" key="3">
    <source>
        <dbReference type="Proteomes" id="UP001500582"/>
    </source>
</evidence>
<reference evidence="3" key="1">
    <citation type="journal article" date="2019" name="Int. J. Syst. Evol. Microbiol.">
        <title>The Global Catalogue of Microorganisms (GCM) 10K type strain sequencing project: providing services to taxonomists for standard genome sequencing and annotation.</title>
        <authorList>
            <consortium name="The Broad Institute Genomics Platform"/>
            <consortium name="The Broad Institute Genome Sequencing Center for Infectious Disease"/>
            <person name="Wu L."/>
            <person name="Ma J."/>
        </authorList>
    </citation>
    <scope>NUCLEOTIDE SEQUENCE [LARGE SCALE GENOMIC DNA]</scope>
    <source>
        <strain evidence="3">JCM 17705</strain>
    </source>
</reference>
<comment type="caution">
    <text evidence="2">The sequence shown here is derived from an EMBL/GenBank/DDBJ whole genome shotgun (WGS) entry which is preliminary data.</text>
</comment>
<dbReference type="RefSeq" id="WP_345211288.1">
    <property type="nucleotide sequence ID" value="NZ_BAABFT010000005.1"/>
</dbReference>
<keyword evidence="1" id="KW-0732">Signal</keyword>
<protein>
    <recommendedName>
        <fullName evidence="4">DUF3823 domain-containing protein</fullName>
    </recommendedName>
</protein>
<feature type="chain" id="PRO_5046220632" description="DUF3823 domain-containing protein" evidence="1">
    <location>
        <begin position="25"/>
        <end position="274"/>
    </location>
</feature>
<name>A0ABP8GFC1_9SPHI</name>
<feature type="signal peptide" evidence="1">
    <location>
        <begin position="1"/>
        <end position="24"/>
    </location>
</feature>
<accession>A0ABP8GFC1</accession>
<evidence type="ECO:0000313" key="2">
    <source>
        <dbReference type="EMBL" id="GAA4323037.1"/>
    </source>
</evidence>
<dbReference type="Proteomes" id="UP001500582">
    <property type="component" value="Unassembled WGS sequence"/>
</dbReference>
<dbReference type="EMBL" id="BAABFT010000005">
    <property type="protein sequence ID" value="GAA4323037.1"/>
    <property type="molecule type" value="Genomic_DNA"/>
</dbReference>
<dbReference type="PROSITE" id="PS51257">
    <property type="entry name" value="PROKAR_LIPOPROTEIN"/>
    <property type="match status" value="1"/>
</dbReference>
<proteinExistence type="predicted"/>
<sequence>MSKKIKIIFLAVMLPILLFSACKRDGVSVLPKIKAINKEYKITGFVLGDTIEQYFDGVKMRDYYGKVIKTSMRQDQLAFVTDEIKMELRKKSTGETVYTQTFNINDKQNIVPNFYFDGLKFSKGYAYPDPSGNDYTVNFYLDPHGGSAAVDINIEVLEYYFDSTKPDPIIVVNTTTIPIAQNIEPGNWTPYFKVQVPVATPQQTGTELYPIVVVRDAKTKAYYVNNRDYSTINLELPYDGVSPGKVQSLSLSKIPGVGKNFFLDYHELVQLFPR</sequence>
<keyword evidence="3" id="KW-1185">Reference proteome</keyword>
<gene>
    <name evidence="2" type="ORF">GCM10023149_23710</name>
</gene>
<organism evidence="2 3">
    <name type="scientific">Mucilaginibacter gynuensis</name>
    <dbReference type="NCBI Taxonomy" id="1302236"/>
    <lineage>
        <taxon>Bacteria</taxon>
        <taxon>Pseudomonadati</taxon>
        <taxon>Bacteroidota</taxon>
        <taxon>Sphingobacteriia</taxon>
        <taxon>Sphingobacteriales</taxon>
        <taxon>Sphingobacteriaceae</taxon>
        <taxon>Mucilaginibacter</taxon>
    </lineage>
</organism>